<dbReference type="SUPFAM" id="SSF47384">
    <property type="entry name" value="Homodimeric domain of signal transducing histidine kinase"/>
    <property type="match status" value="1"/>
</dbReference>
<evidence type="ECO:0000256" key="7">
    <source>
        <dbReference type="ARBA" id="ARBA00022741"/>
    </source>
</evidence>
<dbReference type="InterPro" id="IPR005467">
    <property type="entry name" value="His_kinase_dom"/>
</dbReference>
<evidence type="ECO:0000256" key="5">
    <source>
        <dbReference type="ARBA" id="ARBA00022679"/>
    </source>
</evidence>
<keyword evidence="10" id="KW-1133">Transmembrane helix</keyword>
<dbReference type="GO" id="GO:0005524">
    <property type="term" value="F:ATP binding"/>
    <property type="evidence" value="ECO:0007669"/>
    <property type="project" value="UniProtKB-KW"/>
</dbReference>
<dbReference type="CDD" id="cd00075">
    <property type="entry name" value="HATPase"/>
    <property type="match status" value="1"/>
</dbReference>
<dbReference type="PANTHER" id="PTHR42878:SF7">
    <property type="entry name" value="SENSOR HISTIDINE KINASE GLRK"/>
    <property type="match status" value="1"/>
</dbReference>
<dbReference type="InterPro" id="IPR036097">
    <property type="entry name" value="HisK_dim/P_sf"/>
</dbReference>
<evidence type="ECO:0000256" key="3">
    <source>
        <dbReference type="ARBA" id="ARBA00012438"/>
    </source>
</evidence>
<evidence type="ECO:0000259" key="13">
    <source>
        <dbReference type="PROSITE" id="PS50109"/>
    </source>
</evidence>
<dbReference type="EMBL" id="QZJF01000002">
    <property type="protein sequence ID" value="RJR28247.1"/>
    <property type="molecule type" value="Genomic_DNA"/>
</dbReference>
<dbReference type="Pfam" id="PF00512">
    <property type="entry name" value="HisKA"/>
    <property type="match status" value="1"/>
</dbReference>
<organism evidence="15 16">
    <name type="scientific">candidate division WWE3 bacterium</name>
    <dbReference type="NCBI Taxonomy" id="2053526"/>
    <lineage>
        <taxon>Bacteria</taxon>
        <taxon>Katanobacteria</taxon>
    </lineage>
</organism>
<keyword evidence="6" id="KW-0812">Transmembrane</keyword>
<feature type="domain" description="PAS" evidence="14">
    <location>
        <begin position="10"/>
        <end position="69"/>
    </location>
</feature>
<dbReference type="GO" id="GO:0016020">
    <property type="term" value="C:membrane"/>
    <property type="evidence" value="ECO:0007669"/>
    <property type="project" value="UniProtKB-SubCell"/>
</dbReference>
<keyword evidence="7" id="KW-0547">Nucleotide-binding</keyword>
<evidence type="ECO:0000256" key="1">
    <source>
        <dbReference type="ARBA" id="ARBA00000085"/>
    </source>
</evidence>
<evidence type="ECO:0000256" key="6">
    <source>
        <dbReference type="ARBA" id="ARBA00022692"/>
    </source>
</evidence>
<dbReference type="InterPro" id="IPR050351">
    <property type="entry name" value="BphY/WalK/GraS-like"/>
</dbReference>
<keyword evidence="5" id="KW-0808">Transferase</keyword>
<dbReference type="InterPro" id="IPR013767">
    <property type="entry name" value="PAS_fold"/>
</dbReference>
<protein>
    <recommendedName>
        <fullName evidence="3">histidine kinase</fullName>
        <ecNumber evidence="3">2.7.13.3</ecNumber>
    </recommendedName>
</protein>
<dbReference type="Proteomes" id="UP000265540">
    <property type="component" value="Unassembled WGS sequence"/>
</dbReference>
<dbReference type="SMART" id="SM00388">
    <property type="entry name" value="HisKA"/>
    <property type="match status" value="1"/>
</dbReference>
<evidence type="ECO:0000313" key="15">
    <source>
        <dbReference type="EMBL" id="RJR28247.1"/>
    </source>
</evidence>
<keyword evidence="8" id="KW-0418">Kinase</keyword>
<proteinExistence type="predicted"/>
<keyword evidence="9" id="KW-0067">ATP-binding</keyword>
<evidence type="ECO:0000256" key="2">
    <source>
        <dbReference type="ARBA" id="ARBA00004141"/>
    </source>
</evidence>
<dbReference type="InterPro" id="IPR036890">
    <property type="entry name" value="HATPase_C_sf"/>
</dbReference>
<dbReference type="CDD" id="cd00082">
    <property type="entry name" value="HisKA"/>
    <property type="match status" value="1"/>
</dbReference>
<evidence type="ECO:0000259" key="14">
    <source>
        <dbReference type="PROSITE" id="PS50112"/>
    </source>
</evidence>
<dbReference type="InterPro" id="IPR004358">
    <property type="entry name" value="Sig_transdc_His_kin-like_C"/>
</dbReference>
<reference evidence="15 16" key="1">
    <citation type="journal article" date="2017" name="ISME J.">
        <title>Energy and carbon metabolisms in a deep terrestrial subsurface fluid microbial community.</title>
        <authorList>
            <person name="Momper L."/>
            <person name="Jungbluth S.P."/>
            <person name="Lee M.D."/>
            <person name="Amend J.P."/>
        </authorList>
    </citation>
    <scope>NUCLEOTIDE SEQUENCE [LARGE SCALE GENOMIC DNA]</scope>
    <source>
        <strain evidence="15">SURF_46</strain>
    </source>
</reference>
<dbReference type="PROSITE" id="PS50109">
    <property type="entry name" value="HIS_KIN"/>
    <property type="match status" value="1"/>
</dbReference>
<feature type="domain" description="Histidine kinase" evidence="13">
    <location>
        <begin position="146"/>
        <end position="364"/>
    </location>
</feature>
<evidence type="ECO:0000313" key="16">
    <source>
        <dbReference type="Proteomes" id="UP000265540"/>
    </source>
</evidence>
<name>A0A3A4ZMZ0_UNCKA</name>
<dbReference type="PANTHER" id="PTHR42878">
    <property type="entry name" value="TWO-COMPONENT HISTIDINE KINASE"/>
    <property type="match status" value="1"/>
</dbReference>
<dbReference type="SMART" id="SM00387">
    <property type="entry name" value="HATPase_c"/>
    <property type="match status" value="1"/>
</dbReference>
<dbReference type="NCBIfam" id="TIGR00229">
    <property type="entry name" value="sensory_box"/>
    <property type="match status" value="1"/>
</dbReference>
<dbReference type="Pfam" id="PF02518">
    <property type="entry name" value="HATPase_c"/>
    <property type="match status" value="1"/>
</dbReference>
<dbReference type="EC" id="2.7.13.3" evidence="3"/>
<keyword evidence="4" id="KW-0597">Phosphoprotein</keyword>
<evidence type="ECO:0000256" key="9">
    <source>
        <dbReference type="ARBA" id="ARBA00022840"/>
    </source>
</evidence>
<dbReference type="GO" id="GO:0000155">
    <property type="term" value="F:phosphorelay sensor kinase activity"/>
    <property type="evidence" value="ECO:0007669"/>
    <property type="project" value="InterPro"/>
</dbReference>
<dbReference type="InterPro" id="IPR000014">
    <property type="entry name" value="PAS"/>
</dbReference>
<evidence type="ECO:0000256" key="12">
    <source>
        <dbReference type="ARBA" id="ARBA00023136"/>
    </source>
</evidence>
<dbReference type="Gene3D" id="1.10.287.130">
    <property type="match status" value="1"/>
</dbReference>
<comment type="subcellular location">
    <subcellularLocation>
        <location evidence="2">Membrane</location>
        <topology evidence="2">Multi-pass membrane protein</topology>
    </subcellularLocation>
</comment>
<dbReference type="GO" id="GO:0007234">
    <property type="term" value="P:osmosensory signaling via phosphorelay pathway"/>
    <property type="evidence" value="ECO:0007669"/>
    <property type="project" value="TreeGrafter"/>
</dbReference>
<dbReference type="FunFam" id="3.30.565.10:FF:000006">
    <property type="entry name" value="Sensor histidine kinase WalK"/>
    <property type="match status" value="1"/>
</dbReference>
<evidence type="ECO:0000256" key="11">
    <source>
        <dbReference type="ARBA" id="ARBA00023012"/>
    </source>
</evidence>
<dbReference type="SUPFAM" id="SSF55874">
    <property type="entry name" value="ATPase domain of HSP90 chaperone/DNA topoisomerase II/histidine kinase"/>
    <property type="match status" value="1"/>
</dbReference>
<dbReference type="Gene3D" id="3.30.450.20">
    <property type="entry name" value="PAS domain"/>
    <property type="match status" value="1"/>
</dbReference>
<evidence type="ECO:0000256" key="4">
    <source>
        <dbReference type="ARBA" id="ARBA00022553"/>
    </source>
</evidence>
<dbReference type="InterPro" id="IPR003661">
    <property type="entry name" value="HisK_dim/P_dom"/>
</dbReference>
<dbReference type="SMART" id="SM00091">
    <property type="entry name" value="PAS"/>
    <property type="match status" value="1"/>
</dbReference>
<dbReference type="Pfam" id="PF00989">
    <property type="entry name" value="PAS"/>
    <property type="match status" value="1"/>
</dbReference>
<dbReference type="GO" id="GO:0000156">
    <property type="term" value="F:phosphorelay response regulator activity"/>
    <property type="evidence" value="ECO:0007669"/>
    <property type="project" value="TreeGrafter"/>
</dbReference>
<dbReference type="SUPFAM" id="SSF55785">
    <property type="entry name" value="PYP-like sensor domain (PAS domain)"/>
    <property type="match status" value="1"/>
</dbReference>
<dbReference type="GO" id="GO:0030295">
    <property type="term" value="F:protein kinase activator activity"/>
    <property type="evidence" value="ECO:0007669"/>
    <property type="project" value="TreeGrafter"/>
</dbReference>
<evidence type="ECO:0000256" key="10">
    <source>
        <dbReference type="ARBA" id="ARBA00022989"/>
    </source>
</evidence>
<sequence>MDNHQILELEREKLRVVASGIKEGIIILDPQQKVTLINKAAEELTGYGQSDVLGQHISGFLNLLDESDRPIDSNLYCPLGEIDTEGVFYHQEKLNLVTKTDTIKVINMESRKMREGSKIAVGAILILENVSTENELERMKVDFVSMSVHLLRTPLTILKGFLYNLSQPTTAAKLDEKEKTYLESAVSGAEELGMLVENVLHLSELQQGRFRINVSSVNYEGLVATVTHDFKKAAESKGISLIYIPPLYEIPMIQADFVRIREVLMNLIDNAIKFTDKGKVEVTVSKEEGLIHTIIKDTGAGIPEENIHHLFTKFYRIKDPLEMESGQGLGLYICKKIIDAHNGEIWAESVLGQGSVFHFTLPTI</sequence>
<dbReference type="AlphaFoldDB" id="A0A3A4ZMZ0"/>
<comment type="caution">
    <text evidence="15">The sequence shown here is derived from an EMBL/GenBank/DDBJ whole genome shotgun (WGS) entry which is preliminary data.</text>
</comment>
<dbReference type="CDD" id="cd00130">
    <property type="entry name" value="PAS"/>
    <property type="match status" value="1"/>
</dbReference>
<gene>
    <name evidence="15" type="ORF">C4561_00090</name>
</gene>
<comment type="catalytic activity">
    <reaction evidence="1">
        <text>ATP + protein L-histidine = ADP + protein N-phospho-L-histidine.</text>
        <dbReference type="EC" id="2.7.13.3"/>
    </reaction>
</comment>
<dbReference type="PROSITE" id="PS50112">
    <property type="entry name" value="PAS"/>
    <property type="match status" value="1"/>
</dbReference>
<evidence type="ECO:0000256" key="8">
    <source>
        <dbReference type="ARBA" id="ARBA00022777"/>
    </source>
</evidence>
<accession>A0A3A4ZMZ0</accession>
<dbReference type="Gene3D" id="3.30.565.10">
    <property type="entry name" value="Histidine kinase-like ATPase, C-terminal domain"/>
    <property type="match status" value="1"/>
</dbReference>
<dbReference type="InterPro" id="IPR035965">
    <property type="entry name" value="PAS-like_dom_sf"/>
</dbReference>
<keyword evidence="11" id="KW-0902">Two-component regulatory system</keyword>
<dbReference type="PRINTS" id="PR00344">
    <property type="entry name" value="BCTRLSENSOR"/>
</dbReference>
<dbReference type="GO" id="GO:0006355">
    <property type="term" value="P:regulation of DNA-templated transcription"/>
    <property type="evidence" value="ECO:0007669"/>
    <property type="project" value="InterPro"/>
</dbReference>
<dbReference type="InterPro" id="IPR003594">
    <property type="entry name" value="HATPase_dom"/>
</dbReference>
<keyword evidence="12" id="KW-0472">Membrane</keyword>